<proteinExistence type="predicted"/>
<organism evidence="2 3">
    <name type="scientific">Pseudooceanicola lipolyticus</name>
    <dbReference type="NCBI Taxonomy" id="2029104"/>
    <lineage>
        <taxon>Bacteria</taxon>
        <taxon>Pseudomonadati</taxon>
        <taxon>Pseudomonadota</taxon>
        <taxon>Alphaproteobacteria</taxon>
        <taxon>Rhodobacterales</taxon>
        <taxon>Paracoccaceae</taxon>
        <taxon>Pseudooceanicola</taxon>
    </lineage>
</organism>
<dbReference type="OrthoDB" id="6653642at2"/>
<sequence>MVDPRIRPATNRPDTPEVSVIIPCKGHPDALLHLLRDLREQQTDRAFEVIVVDAWSDDAIRTAAQSQGVVVVRSGSGHLPGAARNLGADAARGPILAFIDADCRPDPDWVQAAADALEHGARLAAGPVADLAPWHPVARADNLLQFADLPRARPAGPMHMAPSCNLSIRKEDFNRLGGFRHRDGIATGEDVDFCERATALWRDGIQFSPRMAVRHAGRRRMADMIRHHRTFGYSRGRLRLLLSDRQARLARMRILAPAVVLRRLVYIIGRVARLSPAKLPMTLIISPLLLIGAFAWTAGFRSGLIDSSPAGADTPASPGRRFE</sequence>
<dbReference type="PANTHER" id="PTHR43646:SF6">
    <property type="entry name" value="PRE-MYCOFACTOCIN GLYCOSYLTRANSFERASE"/>
    <property type="match status" value="1"/>
</dbReference>
<evidence type="ECO:0000259" key="1">
    <source>
        <dbReference type="Pfam" id="PF00535"/>
    </source>
</evidence>
<evidence type="ECO:0000313" key="2">
    <source>
        <dbReference type="EMBL" id="PJE38151.1"/>
    </source>
</evidence>
<protein>
    <recommendedName>
        <fullName evidence="1">Glycosyltransferase 2-like domain-containing protein</fullName>
    </recommendedName>
</protein>
<feature type="domain" description="Glycosyltransferase 2-like" evidence="1">
    <location>
        <begin position="19"/>
        <end position="175"/>
    </location>
</feature>
<dbReference type="Gene3D" id="3.90.550.10">
    <property type="entry name" value="Spore Coat Polysaccharide Biosynthesis Protein SpsA, Chain A"/>
    <property type="match status" value="1"/>
</dbReference>
<dbReference type="Proteomes" id="UP000231553">
    <property type="component" value="Unassembled WGS sequence"/>
</dbReference>
<dbReference type="Pfam" id="PF00535">
    <property type="entry name" value="Glycos_transf_2"/>
    <property type="match status" value="1"/>
</dbReference>
<evidence type="ECO:0000313" key="3">
    <source>
        <dbReference type="Proteomes" id="UP000231553"/>
    </source>
</evidence>
<comment type="caution">
    <text evidence="2">The sequence shown here is derived from an EMBL/GenBank/DDBJ whole genome shotgun (WGS) entry which is preliminary data.</text>
</comment>
<dbReference type="AlphaFoldDB" id="A0A2M8J5U4"/>
<dbReference type="SUPFAM" id="SSF53448">
    <property type="entry name" value="Nucleotide-diphospho-sugar transferases"/>
    <property type="match status" value="1"/>
</dbReference>
<name>A0A2M8J5U4_9RHOB</name>
<reference evidence="2 3" key="1">
    <citation type="journal article" date="2018" name="Int. J. Syst. Evol. Microbiol.">
        <title>Pseudooceanicola lipolyticus sp. nov., a marine alphaproteobacterium, reclassification of Oceanicola flagellatus as Pseudooceanicola flagellatus comb. nov. and emended description of the genus Pseudooceanicola.</title>
        <authorList>
            <person name="Huang M.-M."/>
            <person name="Guo L.-L."/>
            <person name="Wu Y.-H."/>
            <person name="Lai Q.-L."/>
            <person name="Shao Z.-Z."/>
            <person name="Wang C.-S."/>
            <person name="Wu M."/>
            <person name="Xu X.-W."/>
        </authorList>
    </citation>
    <scope>NUCLEOTIDE SEQUENCE [LARGE SCALE GENOMIC DNA]</scope>
    <source>
        <strain evidence="2 3">157</strain>
    </source>
</reference>
<accession>A0A2M8J5U4</accession>
<dbReference type="EMBL" id="PGTB01000004">
    <property type="protein sequence ID" value="PJE38151.1"/>
    <property type="molecule type" value="Genomic_DNA"/>
</dbReference>
<dbReference type="InterPro" id="IPR001173">
    <property type="entry name" value="Glyco_trans_2-like"/>
</dbReference>
<dbReference type="InterPro" id="IPR029044">
    <property type="entry name" value="Nucleotide-diphossugar_trans"/>
</dbReference>
<dbReference type="RefSeq" id="WP_100161143.1">
    <property type="nucleotide sequence ID" value="NZ_PGTB01000004.1"/>
</dbReference>
<gene>
    <name evidence="2" type="ORF">CVM52_03140</name>
</gene>
<keyword evidence="3" id="KW-1185">Reference proteome</keyword>
<dbReference type="PANTHER" id="PTHR43646">
    <property type="entry name" value="GLYCOSYLTRANSFERASE"/>
    <property type="match status" value="1"/>
</dbReference>